<dbReference type="InterPro" id="IPR039131">
    <property type="entry name" value="NDUFAF1"/>
</dbReference>
<protein>
    <submittedName>
        <fullName evidence="3">Complex I intermediate-associated protein 30 (CIA30)</fullName>
    </submittedName>
</protein>
<dbReference type="RefSeq" id="WP_242469038.1">
    <property type="nucleotide sequence ID" value="NZ_NRRP01000011.1"/>
</dbReference>
<evidence type="ECO:0000259" key="2">
    <source>
        <dbReference type="Pfam" id="PF08547"/>
    </source>
</evidence>
<dbReference type="InterPro" id="IPR008979">
    <property type="entry name" value="Galactose-bd-like_sf"/>
</dbReference>
<proteinExistence type="inferred from homology"/>
<dbReference type="SUPFAM" id="SSF49785">
    <property type="entry name" value="Galactose-binding domain-like"/>
    <property type="match status" value="1"/>
</dbReference>
<evidence type="ECO:0000313" key="3">
    <source>
        <dbReference type="EMBL" id="TCP22046.1"/>
    </source>
</evidence>
<dbReference type="AlphaFoldDB" id="A0A4V2SL56"/>
<evidence type="ECO:0000313" key="4">
    <source>
        <dbReference type="Proteomes" id="UP000295733"/>
    </source>
</evidence>
<comment type="caution">
    <text evidence="3">The sequence shown here is derived from an EMBL/GenBank/DDBJ whole genome shotgun (WGS) entry which is preliminary data.</text>
</comment>
<dbReference type="PANTHER" id="PTHR13194">
    <property type="entry name" value="COMPLEX I INTERMEDIATE-ASSOCIATED PROTEIN 30"/>
    <property type="match status" value="1"/>
</dbReference>
<organism evidence="3 4">
    <name type="scientific">Rhodovulum adriaticum</name>
    <name type="common">Rhodopseudomonas adriatica</name>
    <dbReference type="NCBI Taxonomy" id="35804"/>
    <lineage>
        <taxon>Bacteria</taxon>
        <taxon>Pseudomonadati</taxon>
        <taxon>Pseudomonadota</taxon>
        <taxon>Alphaproteobacteria</taxon>
        <taxon>Rhodobacterales</taxon>
        <taxon>Paracoccaceae</taxon>
        <taxon>Rhodovulum</taxon>
    </lineage>
</organism>
<comment type="similarity">
    <text evidence="1">Belongs to the CIA30 family.</text>
</comment>
<dbReference type="Proteomes" id="UP000295733">
    <property type="component" value="Unassembled WGS sequence"/>
</dbReference>
<reference evidence="3 4" key="1">
    <citation type="submission" date="2019-03" db="EMBL/GenBank/DDBJ databases">
        <title>Genomic Encyclopedia of Type Strains, Phase IV (KMG-IV): sequencing the most valuable type-strain genomes for metagenomic binning, comparative biology and taxonomic classification.</title>
        <authorList>
            <person name="Goeker M."/>
        </authorList>
    </citation>
    <scope>NUCLEOTIDE SEQUENCE [LARGE SCALE GENOMIC DNA]</scope>
    <source>
        <strain evidence="3 4">DSM 2781</strain>
    </source>
</reference>
<dbReference type="Pfam" id="PF08547">
    <property type="entry name" value="CIA30"/>
    <property type="match status" value="1"/>
</dbReference>
<dbReference type="PANTHER" id="PTHR13194:SF19">
    <property type="entry name" value="NAD(P)-BINDING ROSSMANN-FOLD SUPERFAMILY PROTEIN"/>
    <property type="match status" value="1"/>
</dbReference>
<gene>
    <name evidence="3" type="ORF">EV656_10892</name>
</gene>
<name>A0A4V2SL56_RHOAD</name>
<accession>A0A4V2SL56</accession>
<dbReference type="EMBL" id="SLXL01000008">
    <property type="protein sequence ID" value="TCP22046.1"/>
    <property type="molecule type" value="Genomic_DNA"/>
</dbReference>
<evidence type="ECO:0000256" key="1">
    <source>
        <dbReference type="ARBA" id="ARBA00007884"/>
    </source>
</evidence>
<keyword evidence="4" id="KW-1185">Reference proteome</keyword>
<sequence length="161" mass="17777">MADTVLDPVTADTARAWTFLSDRVMGGVSQGVSAYAQDGNTGYLRLSGEVSTENRGGFIQMRREISLPADAQGLVLRVRGNGQRYYVHLRTSGIKMPWQFYQAPFDTTDNWQEVRIPFSAFRPSGGFQRADLRPGTVRSIGIAAYGRDHRAEVALAEIGAY</sequence>
<dbReference type="InterPro" id="IPR013857">
    <property type="entry name" value="NADH-UbQ_OxRdtase-assoc_prot30"/>
</dbReference>
<feature type="domain" description="NADH:ubiquinone oxidoreductase intermediate-associated protein 30" evidence="2">
    <location>
        <begin position="12"/>
        <end position="147"/>
    </location>
</feature>